<protein>
    <submittedName>
        <fullName evidence="1">Uncharacterized protein</fullName>
    </submittedName>
</protein>
<proteinExistence type="predicted"/>
<organism evidence="1 2">
    <name type="scientific">Actinoplanes awajinensis subsp. mycoplanecinus</name>
    <dbReference type="NCBI Taxonomy" id="135947"/>
    <lineage>
        <taxon>Bacteria</taxon>
        <taxon>Bacillati</taxon>
        <taxon>Actinomycetota</taxon>
        <taxon>Actinomycetes</taxon>
        <taxon>Micromonosporales</taxon>
        <taxon>Micromonosporaceae</taxon>
        <taxon>Actinoplanes</taxon>
    </lineage>
</organism>
<dbReference type="AlphaFoldDB" id="A0A101JF63"/>
<evidence type="ECO:0000313" key="1">
    <source>
        <dbReference type="EMBL" id="KUL25607.1"/>
    </source>
</evidence>
<comment type="caution">
    <text evidence="1">The sequence shown here is derived from an EMBL/GenBank/DDBJ whole genome shotgun (WGS) entry which is preliminary data.</text>
</comment>
<name>A0A101JF63_9ACTN</name>
<dbReference type="Proteomes" id="UP000053244">
    <property type="component" value="Unassembled WGS sequence"/>
</dbReference>
<reference evidence="1 2" key="1">
    <citation type="submission" date="2015-10" db="EMBL/GenBank/DDBJ databases">
        <authorList>
            <person name="Gilbert D.G."/>
        </authorList>
    </citation>
    <scope>NUCLEOTIDE SEQUENCE [LARGE SCALE GENOMIC DNA]</scope>
    <source>
        <strain evidence="1 2">NRRL B-16712</strain>
    </source>
</reference>
<accession>A0A101JF63</accession>
<evidence type="ECO:0000313" key="2">
    <source>
        <dbReference type="Proteomes" id="UP000053244"/>
    </source>
</evidence>
<sequence length="62" mass="6695">MPLIGSPPLPASGAAAAELVKHLYRLLLVLRLGELTLPLLDEKFASRTAKERAYALGKCRHG</sequence>
<keyword evidence="2" id="KW-1185">Reference proteome</keyword>
<dbReference type="EMBL" id="LLZH01000312">
    <property type="protein sequence ID" value="KUL25607.1"/>
    <property type="molecule type" value="Genomic_DNA"/>
</dbReference>
<gene>
    <name evidence="1" type="ORF">ADL15_40395</name>
</gene>